<organism evidence="1 2">
    <name type="scientific">Thalassolituus pacificus</name>
    <dbReference type="NCBI Taxonomy" id="2975440"/>
    <lineage>
        <taxon>Bacteria</taxon>
        <taxon>Pseudomonadati</taxon>
        <taxon>Pseudomonadota</taxon>
        <taxon>Gammaproteobacteria</taxon>
        <taxon>Oceanospirillales</taxon>
        <taxon>Oceanospirillaceae</taxon>
        <taxon>Thalassolituus</taxon>
    </lineage>
</organism>
<evidence type="ECO:0000313" key="2">
    <source>
        <dbReference type="Proteomes" id="UP001147830"/>
    </source>
</evidence>
<sequence>MPGSQNNSPALRVDRFELIKMTYLPCKIMKMIEILHSKGYSDIYLYCGMSASGTNWRFIIGKITDNVWPGNQIIACGSLRESGEVEWSIDTGSAESLADDFERYYALTPAEQNPIFSEYATWYSDKINTLQENELLVFYADYPAPHQDWLLNAPGYR</sequence>
<gene>
    <name evidence="1" type="ORF">NYR02_13015</name>
</gene>
<protein>
    <submittedName>
        <fullName evidence="1">Uncharacterized protein</fullName>
    </submittedName>
</protein>
<reference evidence="1" key="1">
    <citation type="journal article" date="2022" name="Front. Microbiol.">
        <title>Genome-based taxonomic rearrangement of Oceanobacter-related bacteria including the description of Thalassolituus hydrocarbonoclasticus sp. nov. and Thalassolituus pacificus sp. nov. and emended description of the genus Thalassolituus.</title>
        <authorList>
            <person name="Dong C."/>
            <person name="Wei L."/>
            <person name="Wang J."/>
            <person name="Lai Q."/>
            <person name="Huang Z."/>
            <person name="Shao Z."/>
        </authorList>
    </citation>
    <scope>NUCLEOTIDE SEQUENCE</scope>
    <source>
        <strain evidence="1">59MF3M-4</strain>
    </source>
</reference>
<dbReference type="Proteomes" id="UP001147830">
    <property type="component" value="Unassembled WGS sequence"/>
</dbReference>
<comment type="caution">
    <text evidence="1">The sequence shown here is derived from an EMBL/GenBank/DDBJ whole genome shotgun (WGS) entry which is preliminary data.</text>
</comment>
<accession>A0A9X2WGN1</accession>
<reference evidence="1" key="2">
    <citation type="submission" date="2022-08" db="EMBL/GenBank/DDBJ databases">
        <authorList>
            <person name="Dong C."/>
        </authorList>
    </citation>
    <scope>NUCLEOTIDE SEQUENCE</scope>
    <source>
        <strain evidence="1">59MF3M-4</strain>
    </source>
</reference>
<keyword evidence="2" id="KW-1185">Reference proteome</keyword>
<name>A0A9X2WGN1_9GAMM</name>
<evidence type="ECO:0000313" key="1">
    <source>
        <dbReference type="EMBL" id="MCT7359933.1"/>
    </source>
</evidence>
<proteinExistence type="predicted"/>
<dbReference type="AlphaFoldDB" id="A0A9X2WGN1"/>
<dbReference type="EMBL" id="JAOANI010000020">
    <property type="protein sequence ID" value="MCT7359933.1"/>
    <property type="molecule type" value="Genomic_DNA"/>
</dbReference>
<dbReference type="RefSeq" id="WP_260976796.1">
    <property type="nucleotide sequence ID" value="NZ_JAOANI010000020.1"/>
</dbReference>